<feature type="compositionally biased region" description="Basic and acidic residues" evidence="1">
    <location>
        <begin position="229"/>
        <end position="246"/>
    </location>
</feature>
<dbReference type="KEGG" id="tmk:QGN29_04780"/>
<feature type="compositionally biased region" description="Basic and acidic residues" evidence="1">
    <location>
        <begin position="32"/>
        <end position="61"/>
    </location>
</feature>
<proteinExistence type="predicted"/>
<sequence>MTTLASILPTSASPDPKLTRPIVPAALTNKPVEQKKSPQVDAQNQEKSREQSPPIREKGYLAEENSTSKTSSSNGPLGANLGGASAVVLQVSEARTSSSSSDLSFKATEPTSSEKSSLTNELTDEEKQIVADLKARDAEVRRHEQAHAASGGGYTGAIEYEYTRGPDDQRYAISGKVSIDTSSVPDNPEATIEKMRIIQSAALAPASPSGADRAVAAEAAAKLRQAEAALKEKRSEEKVEKEEALEQRPSQLERLQSTQESESQAFTNNLGSEAETVPFQQGIDLIA</sequence>
<dbReference type="Pfam" id="PF12118">
    <property type="entry name" value="SprA-related"/>
    <property type="match status" value="1"/>
</dbReference>
<feature type="region of interest" description="Disordered" evidence="1">
    <location>
        <begin position="138"/>
        <end position="161"/>
    </location>
</feature>
<dbReference type="EMBL" id="CP123872">
    <property type="protein sequence ID" value="WND03689.1"/>
    <property type="molecule type" value="Genomic_DNA"/>
</dbReference>
<reference evidence="2" key="1">
    <citation type="submission" date="2023-04" db="EMBL/GenBank/DDBJ databases">
        <title>Complete genome sequence of Temperatibacter marinus.</title>
        <authorList>
            <person name="Rong J.-C."/>
            <person name="Yi M.-L."/>
            <person name="Zhao Q."/>
        </authorList>
    </citation>
    <scope>NUCLEOTIDE SEQUENCE</scope>
    <source>
        <strain evidence="2">NBRC 110045</strain>
    </source>
</reference>
<dbReference type="Proteomes" id="UP001268683">
    <property type="component" value="Chromosome"/>
</dbReference>
<feature type="compositionally biased region" description="Polar residues" evidence="1">
    <location>
        <begin position="93"/>
        <end position="121"/>
    </location>
</feature>
<keyword evidence="3" id="KW-1185">Reference proteome</keyword>
<evidence type="ECO:0000313" key="3">
    <source>
        <dbReference type="Proteomes" id="UP001268683"/>
    </source>
</evidence>
<evidence type="ECO:0000313" key="2">
    <source>
        <dbReference type="EMBL" id="WND03689.1"/>
    </source>
</evidence>
<organism evidence="2 3">
    <name type="scientific">Temperatibacter marinus</name>
    <dbReference type="NCBI Taxonomy" id="1456591"/>
    <lineage>
        <taxon>Bacteria</taxon>
        <taxon>Pseudomonadati</taxon>
        <taxon>Pseudomonadota</taxon>
        <taxon>Alphaproteobacteria</taxon>
        <taxon>Kordiimonadales</taxon>
        <taxon>Temperatibacteraceae</taxon>
        <taxon>Temperatibacter</taxon>
    </lineage>
</organism>
<dbReference type="AlphaFoldDB" id="A0AA52EK25"/>
<gene>
    <name evidence="2" type="ORF">QGN29_04780</name>
</gene>
<evidence type="ECO:0000256" key="1">
    <source>
        <dbReference type="SAM" id="MobiDB-lite"/>
    </source>
</evidence>
<protein>
    <submittedName>
        <fullName evidence="2">Metalloprotease CJM1_0395 family protein</fullName>
    </submittedName>
</protein>
<feature type="region of interest" description="Disordered" evidence="1">
    <location>
        <begin position="227"/>
        <end position="287"/>
    </location>
</feature>
<dbReference type="GO" id="GO:0008237">
    <property type="term" value="F:metallopeptidase activity"/>
    <property type="evidence" value="ECO:0007669"/>
    <property type="project" value="UniProtKB-KW"/>
</dbReference>
<keyword evidence="2" id="KW-0645">Protease</keyword>
<feature type="region of interest" description="Disordered" evidence="1">
    <location>
        <begin position="1"/>
        <end position="126"/>
    </location>
</feature>
<feature type="compositionally biased region" description="Polar residues" evidence="1">
    <location>
        <begin position="248"/>
        <end position="271"/>
    </location>
</feature>
<keyword evidence="2" id="KW-0482">Metalloprotease</keyword>
<dbReference type="InterPro" id="IPR021973">
    <property type="entry name" value="SprA-related"/>
</dbReference>
<name>A0AA52EK25_9PROT</name>
<accession>A0AA52EK25</accession>
<feature type="compositionally biased region" description="Polar residues" evidence="1">
    <location>
        <begin position="1"/>
        <end position="13"/>
    </location>
</feature>
<keyword evidence="2" id="KW-0378">Hydrolase</keyword>
<feature type="compositionally biased region" description="Low complexity" evidence="1">
    <location>
        <begin position="63"/>
        <end position="74"/>
    </location>
</feature>
<dbReference type="RefSeq" id="WP_310799542.1">
    <property type="nucleotide sequence ID" value="NZ_CP123872.1"/>
</dbReference>